<evidence type="ECO:0000313" key="1">
    <source>
        <dbReference type="EMBL" id="PZM15770.1"/>
    </source>
</evidence>
<dbReference type="OrthoDB" id="8387569at2"/>
<keyword evidence="2" id="KW-1185">Reference proteome</keyword>
<name>A0A2W4F1G3_9HYPH</name>
<gene>
    <name evidence="1" type="ORF">CPY51_06170</name>
</gene>
<dbReference type="AlphaFoldDB" id="A0A2W4F1G3"/>
<sequence>MIVGLFESLPPDGTEWTSEGAVGWLQAAAANLRIAYKIQGNILVTGETPPSNSGNRALSGN</sequence>
<comment type="caution">
    <text evidence="1">The sequence shown here is derived from an EMBL/GenBank/DDBJ whole genome shotgun (WGS) entry which is preliminary data.</text>
</comment>
<proteinExistence type="predicted"/>
<organism evidence="1 2">
    <name type="scientific">Rhizobium tubonense</name>
    <dbReference type="NCBI Taxonomy" id="484088"/>
    <lineage>
        <taxon>Bacteria</taxon>
        <taxon>Pseudomonadati</taxon>
        <taxon>Pseudomonadota</taxon>
        <taxon>Alphaproteobacteria</taxon>
        <taxon>Hyphomicrobiales</taxon>
        <taxon>Rhizobiaceae</taxon>
        <taxon>Rhizobium/Agrobacterium group</taxon>
        <taxon>Rhizobium</taxon>
    </lineage>
</organism>
<dbReference type="Proteomes" id="UP000248925">
    <property type="component" value="Unassembled WGS sequence"/>
</dbReference>
<protein>
    <submittedName>
        <fullName evidence="1">Uncharacterized protein</fullName>
    </submittedName>
</protein>
<evidence type="ECO:0000313" key="2">
    <source>
        <dbReference type="Proteomes" id="UP000248925"/>
    </source>
</evidence>
<dbReference type="EMBL" id="PCDP01000013">
    <property type="protein sequence ID" value="PZM15770.1"/>
    <property type="molecule type" value="Genomic_DNA"/>
</dbReference>
<reference evidence="1 2" key="1">
    <citation type="journal article" date="2018" name="Sci. Rep.">
        <title>Rhizobium tumorigenes sp. nov., a novel plant tumorigenic bacterium isolated from cane gall tumors on thornless blackberry.</title>
        <authorList>
            <person name="Kuzmanovi N."/>
            <person name="Smalla K."/>
            <person name="Gronow S."/>
            <person name="PuBawska J."/>
        </authorList>
    </citation>
    <scope>NUCLEOTIDE SEQUENCE [LARGE SCALE GENOMIC DNA]</scope>
    <source>
        <strain evidence="1 2">CCBAU 85046</strain>
    </source>
</reference>
<accession>A0A2W4F1G3</accession>